<dbReference type="Gene3D" id="2.30.30.380">
    <property type="entry name" value="Zn-finger domain of Sec23/24"/>
    <property type="match status" value="2"/>
</dbReference>
<dbReference type="Proteomes" id="UP000664521">
    <property type="component" value="Unassembled WGS sequence"/>
</dbReference>
<comment type="subcellular location">
    <subcellularLocation>
        <location evidence="9">Cytoplasm</location>
    </subcellularLocation>
    <subcellularLocation>
        <location evidence="9">Endosome</location>
    </subcellularLocation>
</comment>
<feature type="compositionally biased region" description="Low complexity" evidence="10">
    <location>
        <begin position="135"/>
        <end position="145"/>
    </location>
</feature>
<dbReference type="GO" id="GO:0000814">
    <property type="term" value="C:ESCRT II complex"/>
    <property type="evidence" value="ECO:0007669"/>
    <property type="project" value="UniProtKB-UniRule"/>
</dbReference>
<evidence type="ECO:0000313" key="12">
    <source>
        <dbReference type="EMBL" id="CAF9914018.1"/>
    </source>
</evidence>
<keyword evidence="4 9" id="KW-0967">Endosome</keyword>
<dbReference type="Gene3D" id="2.30.29.30">
    <property type="entry name" value="Pleckstrin-homology domain (PH domain)/Phosphotyrosine-binding domain (PTB)"/>
    <property type="match status" value="1"/>
</dbReference>
<dbReference type="GO" id="GO:0043328">
    <property type="term" value="P:protein transport to vacuole involved in ubiquitin-dependent protein catabolic process via the multivesicular body sorting pathway"/>
    <property type="evidence" value="ECO:0007669"/>
    <property type="project" value="UniProtKB-UniRule"/>
</dbReference>
<evidence type="ECO:0000256" key="4">
    <source>
        <dbReference type="ARBA" id="ARBA00022753"/>
    </source>
</evidence>
<comment type="subunit">
    <text evidence="9">Component of the endosomal sorting complex required for transport II (ESCRT-II).</text>
</comment>
<dbReference type="InterPro" id="IPR040608">
    <property type="entry name" value="Snf8/Vps36"/>
</dbReference>
<feature type="compositionally biased region" description="Polar residues" evidence="10">
    <location>
        <begin position="102"/>
        <end position="114"/>
    </location>
</feature>
<dbReference type="InterPro" id="IPR001876">
    <property type="entry name" value="Znf_RanBP2"/>
</dbReference>
<keyword evidence="6" id="KW-0862">Zinc</keyword>
<dbReference type="Pfam" id="PF11605">
    <property type="entry name" value="Vps36_ESCRT-II"/>
    <property type="match status" value="1"/>
</dbReference>
<keyword evidence="5" id="KW-0863">Zinc-finger</keyword>
<dbReference type="PANTHER" id="PTHR13128:SF12">
    <property type="entry name" value="VACUOLAR PROTEIN-SORTING-ASSOCIATED PROTEIN 36"/>
    <property type="match status" value="1"/>
</dbReference>
<keyword evidence="2 9" id="KW-0813">Transport</keyword>
<sequence>MFFQPVELTTALRPLLLPDEILLFVQDAVGLYEGKYKIPSMQDGHAYLTSHRACYVDKAEPRKNSVAVELKNVDKYEFYARFLKSSPKISLYPKPTRGSVAPSRNHSAASTQRAQAYLRSSAASPSPRGTSPFDQPSQRSSSPGTSSVTWICQICAQPNQLPPRFDASTASVHTSLAPCSTCGVKPSLAQILKAAISTASGRQAAKPTEPPSQPLLESHRQTLSSLSGEEKLLASASPPNTGSSFQCPRCTFLNHPSLPNCELCGASLVSIDLKGQIEDDDTIQRPESPGPTMVNQSFDFNDDPEYIKLSFRCGGDKIFHERLKGAMLQRKWLLQNAPPVPRPDQSLGRAPDHVHNQNRQADGTPPLERSKIVGIAGLERRGLELRKNNEVVLNNAFEDLEALMASAKDVVALAEQFAKKAPESGSEAADALLESATALGMVTTKDMLGSSAGSETLYLSELSRNVAEYLTDDAKGILRKEGGIMSLVDLWAVFNRARGGVELISPTDFEKAARLWGRLNLPVRLRQFKNGLLVVQRHDWTDDKTIAQLLDWLQELHISPPSSEVFWSWETFGRGVTAQEAAQRFGWSIGVATEELEMAEENGALCREESVEGLRFWENWITEEGDTGKTTLDIDPETLAVTRNLVDLGLW</sequence>
<dbReference type="AlphaFoldDB" id="A0A8H3ID33"/>
<dbReference type="EMBL" id="CAJPDS010000013">
    <property type="protein sequence ID" value="CAF9914018.1"/>
    <property type="molecule type" value="Genomic_DNA"/>
</dbReference>
<dbReference type="InterPro" id="IPR036388">
    <property type="entry name" value="WH-like_DNA-bd_sf"/>
</dbReference>
<dbReference type="SUPFAM" id="SSF90209">
    <property type="entry name" value="Ran binding protein zinc finger-like"/>
    <property type="match status" value="2"/>
</dbReference>
<dbReference type="InterPro" id="IPR031558">
    <property type="entry name" value="Vps36-NZF-N"/>
</dbReference>
<dbReference type="PROSITE" id="PS51495">
    <property type="entry name" value="GLUE"/>
    <property type="match status" value="1"/>
</dbReference>
<feature type="region of interest" description="Disordered" evidence="10">
    <location>
        <begin position="199"/>
        <end position="223"/>
    </location>
</feature>
<gene>
    <name evidence="12" type="ORF">HETSPECPRED_001721</name>
</gene>
<dbReference type="Gene3D" id="1.10.10.10">
    <property type="entry name" value="Winged helix-like DNA-binding domain superfamily/Winged helix DNA-binding domain"/>
    <property type="match status" value="2"/>
</dbReference>
<protein>
    <recommendedName>
        <fullName evidence="9">Vacuolar protein-sorting-associated protein 36</fullName>
    </recommendedName>
    <alternativeName>
        <fullName evidence="9">ESCRT-II complex subunit VPS36</fullName>
    </alternativeName>
</protein>
<dbReference type="GO" id="GO:0032266">
    <property type="term" value="F:phosphatidylinositol-3-phosphate binding"/>
    <property type="evidence" value="ECO:0007669"/>
    <property type="project" value="UniProtKB-UniRule"/>
</dbReference>
<comment type="similarity">
    <text evidence="1 9">Belongs to the VPS36 family.</text>
</comment>
<accession>A0A8H3ID33</accession>
<dbReference type="SUPFAM" id="SSF46785">
    <property type="entry name" value="Winged helix' DNA-binding domain"/>
    <property type="match status" value="1"/>
</dbReference>
<keyword evidence="9" id="KW-0963">Cytoplasm</keyword>
<feature type="region of interest" description="Disordered" evidence="10">
    <location>
        <begin position="93"/>
        <end position="145"/>
    </location>
</feature>
<dbReference type="Pfam" id="PF04157">
    <property type="entry name" value="EAP30"/>
    <property type="match status" value="1"/>
</dbReference>
<evidence type="ECO:0000256" key="9">
    <source>
        <dbReference type="RuleBase" id="RU367095"/>
    </source>
</evidence>
<dbReference type="InterPro" id="IPR037855">
    <property type="entry name" value="Vps36"/>
</dbReference>
<feature type="domain" description="GLUE N-terminal" evidence="11">
    <location>
        <begin position="6"/>
        <end position="339"/>
    </location>
</feature>
<evidence type="ECO:0000256" key="10">
    <source>
        <dbReference type="SAM" id="MobiDB-lite"/>
    </source>
</evidence>
<organism evidence="12 13">
    <name type="scientific">Heterodermia speciosa</name>
    <dbReference type="NCBI Taxonomy" id="116794"/>
    <lineage>
        <taxon>Eukaryota</taxon>
        <taxon>Fungi</taxon>
        <taxon>Dikarya</taxon>
        <taxon>Ascomycota</taxon>
        <taxon>Pezizomycotina</taxon>
        <taxon>Lecanoromycetes</taxon>
        <taxon>OSLEUM clade</taxon>
        <taxon>Lecanoromycetidae</taxon>
        <taxon>Caliciales</taxon>
        <taxon>Physciaceae</taxon>
        <taxon>Heterodermia</taxon>
    </lineage>
</organism>
<dbReference type="SMART" id="SM00547">
    <property type="entry name" value="ZnF_RBZ"/>
    <property type="match status" value="1"/>
</dbReference>
<dbReference type="GO" id="GO:0031902">
    <property type="term" value="C:late endosome membrane"/>
    <property type="evidence" value="ECO:0007669"/>
    <property type="project" value="UniProtKB-UniRule"/>
</dbReference>
<dbReference type="Gene3D" id="6.10.140.260">
    <property type="match status" value="1"/>
</dbReference>
<evidence type="ECO:0000256" key="2">
    <source>
        <dbReference type="ARBA" id="ARBA00022448"/>
    </source>
</evidence>
<dbReference type="GO" id="GO:0008270">
    <property type="term" value="F:zinc ion binding"/>
    <property type="evidence" value="ECO:0007669"/>
    <property type="project" value="UniProtKB-KW"/>
</dbReference>
<feature type="compositionally biased region" description="Polar residues" evidence="10">
    <location>
        <begin position="121"/>
        <end position="134"/>
    </location>
</feature>
<keyword evidence="7 9" id="KW-0653">Protein transport</keyword>
<evidence type="ECO:0000256" key="8">
    <source>
        <dbReference type="ARBA" id="ARBA00023054"/>
    </source>
</evidence>
<dbReference type="OrthoDB" id="271448at2759"/>
<evidence type="ECO:0000259" key="11">
    <source>
        <dbReference type="PROSITE" id="PS51495"/>
    </source>
</evidence>
<dbReference type="Pfam" id="PF16988">
    <property type="entry name" value="Vps36-NZF-N"/>
    <property type="match status" value="1"/>
</dbReference>
<dbReference type="InterPro" id="IPR021648">
    <property type="entry name" value="GLUE_dom"/>
</dbReference>
<dbReference type="PANTHER" id="PTHR13128">
    <property type="entry name" value="VACUOLAR PROTEIN-SORTING-ASSOCIATED PROTEIN 36"/>
    <property type="match status" value="1"/>
</dbReference>
<evidence type="ECO:0000313" key="13">
    <source>
        <dbReference type="Proteomes" id="UP000664521"/>
    </source>
</evidence>
<keyword evidence="8" id="KW-0175">Coiled coil</keyword>
<dbReference type="InterPro" id="IPR036443">
    <property type="entry name" value="Znf_RanBP2_sf"/>
</dbReference>
<proteinExistence type="inferred from homology"/>
<dbReference type="FunFam" id="1.10.10.10:FF:000527">
    <property type="entry name" value="Vacuolar protein sorting protein (Vps36), putative"/>
    <property type="match status" value="1"/>
</dbReference>
<comment type="caution">
    <text evidence="12">The sequence shown here is derived from an EMBL/GenBank/DDBJ whole genome shotgun (WGS) entry which is preliminary data.</text>
</comment>
<comment type="function">
    <text evidence="9">Component of the ESCRT-II complex (endosomal sorting complex required for transport II), which is required for multivesicular body (MVB) formation and sorting of endosomal cargo proteins into MVBs.</text>
</comment>
<dbReference type="InterPro" id="IPR036390">
    <property type="entry name" value="WH_DNA-bd_sf"/>
</dbReference>
<dbReference type="SUPFAM" id="SSF50729">
    <property type="entry name" value="PH domain-like"/>
    <property type="match status" value="1"/>
</dbReference>
<dbReference type="InterPro" id="IPR011993">
    <property type="entry name" value="PH-like_dom_sf"/>
</dbReference>
<evidence type="ECO:0000256" key="7">
    <source>
        <dbReference type="ARBA" id="ARBA00022927"/>
    </source>
</evidence>
<evidence type="ECO:0000256" key="3">
    <source>
        <dbReference type="ARBA" id="ARBA00022723"/>
    </source>
</evidence>
<dbReference type="FunFam" id="1.10.10.10:FF:000165">
    <property type="entry name" value="Vacuolar protein sorting protein (Vps36)"/>
    <property type="match status" value="1"/>
</dbReference>
<keyword evidence="13" id="KW-1185">Reference proteome</keyword>
<feature type="region of interest" description="Disordered" evidence="10">
    <location>
        <begin position="337"/>
        <end position="368"/>
    </location>
</feature>
<reference evidence="12" key="1">
    <citation type="submission" date="2021-03" db="EMBL/GenBank/DDBJ databases">
        <authorList>
            <person name="Tagirdzhanova G."/>
        </authorList>
    </citation>
    <scope>NUCLEOTIDE SEQUENCE</scope>
</reference>
<dbReference type="GO" id="GO:0043130">
    <property type="term" value="F:ubiquitin binding"/>
    <property type="evidence" value="ECO:0007669"/>
    <property type="project" value="UniProtKB-UniRule"/>
</dbReference>
<keyword evidence="3" id="KW-0479">Metal-binding</keyword>
<name>A0A8H3ID33_9LECA</name>
<evidence type="ECO:0000256" key="5">
    <source>
        <dbReference type="ARBA" id="ARBA00022771"/>
    </source>
</evidence>
<evidence type="ECO:0000256" key="6">
    <source>
        <dbReference type="ARBA" id="ARBA00022833"/>
    </source>
</evidence>
<evidence type="ECO:0000256" key="1">
    <source>
        <dbReference type="ARBA" id="ARBA00009697"/>
    </source>
</evidence>